<sequence>MNQFICFLRAWIRGEEAELHIDKIFHFGWLDVGAMLVIFSLILVILLR</sequence>
<accession>A0A521FF87</accession>
<keyword evidence="1" id="KW-0472">Membrane</keyword>
<keyword evidence="1" id="KW-1133">Transmembrane helix</keyword>
<keyword evidence="1" id="KW-0812">Transmembrane</keyword>
<reference evidence="2 3" key="1">
    <citation type="submission" date="2017-05" db="EMBL/GenBank/DDBJ databases">
        <authorList>
            <person name="Varghese N."/>
            <person name="Submissions S."/>
        </authorList>
    </citation>
    <scope>NUCLEOTIDE SEQUENCE [LARGE SCALE GENOMIC DNA]</scope>
    <source>
        <strain evidence="2 3">DSM 19036</strain>
    </source>
</reference>
<dbReference type="EMBL" id="FXTN01000011">
    <property type="protein sequence ID" value="SMO94321.1"/>
    <property type="molecule type" value="Genomic_DNA"/>
</dbReference>
<evidence type="ECO:0000313" key="2">
    <source>
        <dbReference type="EMBL" id="SMO94321.1"/>
    </source>
</evidence>
<dbReference type="AlphaFoldDB" id="A0A521FF87"/>
<evidence type="ECO:0000313" key="3">
    <source>
        <dbReference type="Proteomes" id="UP000320300"/>
    </source>
</evidence>
<gene>
    <name evidence="2" type="ORF">SAMN06265348_111187</name>
</gene>
<keyword evidence="3" id="KW-1185">Reference proteome</keyword>
<name>A0A521FF87_9SPHI</name>
<evidence type="ECO:0000256" key="1">
    <source>
        <dbReference type="SAM" id="Phobius"/>
    </source>
</evidence>
<feature type="transmembrane region" description="Helical" evidence="1">
    <location>
        <begin position="24"/>
        <end position="47"/>
    </location>
</feature>
<proteinExistence type="predicted"/>
<protein>
    <submittedName>
        <fullName evidence="2">Uncharacterized protein</fullName>
    </submittedName>
</protein>
<dbReference type="Proteomes" id="UP000320300">
    <property type="component" value="Unassembled WGS sequence"/>
</dbReference>
<organism evidence="2 3">
    <name type="scientific">Pedobacter westerhofensis</name>
    <dbReference type="NCBI Taxonomy" id="425512"/>
    <lineage>
        <taxon>Bacteria</taxon>
        <taxon>Pseudomonadati</taxon>
        <taxon>Bacteroidota</taxon>
        <taxon>Sphingobacteriia</taxon>
        <taxon>Sphingobacteriales</taxon>
        <taxon>Sphingobacteriaceae</taxon>
        <taxon>Pedobacter</taxon>
    </lineage>
</organism>